<reference evidence="1" key="1">
    <citation type="journal article" date="2021" name="Proc. Natl. Acad. Sci. U.S.A.">
        <title>A Catalog of Tens of Thousands of Viruses from Human Metagenomes Reveals Hidden Associations with Chronic Diseases.</title>
        <authorList>
            <person name="Tisza M.J."/>
            <person name="Buck C.B."/>
        </authorList>
    </citation>
    <scope>NUCLEOTIDE SEQUENCE</scope>
    <source>
        <strain evidence="1">CtkmP13</strain>
    </source>
</reference>
<dbReference type="EMBL" id="BK032757">
    <property type="protein sequence ID" value="DAF58605.1"/>
    <property type="molecule type" value="Genomic_DNA"/>
</dbReference>
<evidence type="ECO:0000313" key="1">
    <source>
        <dbReference type="EMBL" id="DAF58605.1"/>
    </source>
</evidence>
<name>A0A8S5T5I3_9CAUD</name>
<proteinExistence type="predicted"/>
<protein>
    <submittedName>
        <fullName evidence="1">Uncharacterized protein</fullName>
    </submittedName>
</protein>
<organism evidence="1">
    <name type="scientific">Siphoviridae sp. ctkmP13</name>
    <dbReference type="NCBI Taxonomy" id="2827925"/>
    <lineage>
        <taxon>Viruses</taxon>
        <taxon>Duplodnaviria</taxon>
        <taxon>Heunggongvirae</taxon>
        <taxon>Uroviricota</taxon>
        <taxon>Caudoviricetes</taxon>
    </lineage>
</organism>
<accession>A0A8S5T5I3</accession>
<sequence>MDLLNKKQKPSSSEGFSVITESFRNVRYNLKQLSKNLFLLNDFLLSLR</sequence>